<dbReference type="Pfam" id="PF08202">
    <property type="entry name" value="MIS13"/>
    <property type="match status" value="1"/>
</dbReference>
<feature type="region of interest" description="Disordered" evidence="1">
    <location>
        <begin position="233"/>
        <end position="252"/>
    </location>
</feature>
<dbReference type="GO" id="GO:0000444">
    <property type="term" value="C:MIS12/MIND type complex"/>
    <property type="evidence" value="ECO:0000318"/>
    <property type="project" value="GO_Central"/>
</dbReference>
<evidence type="ECO:0000256" key="1">
    <source>
        <dbReference type="SAM" id="MobiDB-lite"/>
    </source>
</evidence>
<dbReference type="EMBL" id="KE651166">
    <property type="protein sequence ID" value="EEB07260.1"/>
    <property type="molecule type" value="Genomic_DNA"/>
</dbReference>
<protein>
    <submittedName>
        <fullName evidence="2">Kinetochore protein Mis13</fullName>
    </submittedName>
</protein>
<accession>B6K279</accession>
<reference evidence="2 4" key="1">
    <citation type="journal article" date="2011" name="Science">
        <title>Comparative functional genomics of the fission yeasts.</title>
        <authorList>
            <person name="Rhind N."/>
            <person name="Chen Z."/>
            <person name="Yassour M."/>
            <person name="Thompson D.A."/>
            <person name="Haas B.J."/>
            <person name="Habib N."/>
            <person name="Wapinski I."/>
            <person name="Roy S."/>
            <person name="Lin M.F."/>
            <person name="Heiman D.I."/>
            <person name="Young S.K."/>
            <person name="Furuya K."/>
            <person name="Guo Y."/>
            <person name="Pidoux A."/>
            <person name="Chen H.M."/>
            <person name="Robbertse B."/>
            <person name="Goldberg J.M."/>
            <person name="Aoki K."/>
            <person name="Bayne E.H."/>
            <person name="Berlin A.M."/>
            <person name="Desjardins C.A."/>
            <person name="Dobbs E."/>
            <person name="Dukaj L."/>
            <person name="Fan L."/>
            <person name="FitzGerald M.G."/>
            <person name="French C."/>
            <person name="Gujja S."/>
            <person name="Hansen K."/>
            <person name="Keifenheim D."/>
            <person name="Levin J.Z."/>
            <person name="Mosher R.A."/>
            <person name="Mueller C.A."/>
            <person name="Pfiffner J."/>
            <person name="Priest M."/>
            <person name="Russ C."/>
            <person name="Smialowska A."/>
            <person name="Swoboda P."/>
            <person name="Sykes S.M."/>
            <person name="Vaughn M."/>
            <person name="Vengrova S."/>
            <person name="Yoder R."/>
            <person name="Zeng Q."/>
            <person name="Allshire R."/>
            <person name="Baulcombe D."/>
            <person name="Birren B.W."/>
            <person name="Brown W."/>
            <person name="Ekwall K."/>
            <person name="Kellis M."/>
            <person name="Leatherwood J."/>
            <person name="Levin H."/>
            <person name="Margalit H."/>
            <person name="Martienssen R."/>
            <person name="Nieduszynski C.A."/>
            <person name="Spatafora J.W."/>
            <person name="Friedman N."/>
            <person name="Dalgaard J.Z."/>
            <person name="Baumann P."/>
            <person name="Niki H."/>
            <person name="Regev A."/>
            <person name="Nusbaum C."/>
        </authorList>
    </citation>
    <scope>NUCLEOTIDE SEQUENCE [LARGE SCALE GENOMIC DNA]</scope>
    <source>
        <strain evidence="4">yFS275 / FY16936</strain>
    </source>
</reference>
<dbReference type="GO" id="GO:0007059">
    <property type="term" value="P:chromosome segregation"/>
    <property type="evidence" value="ECO:0007669"/>
    <property type="project" value="InterPro"/>
</dbReference>
<dbReference type="STRING" id="402676.B6K279"/>
<evidence type="ECO:0000313" key="2">
    <source>
        <dbReference type="EMBL" id="EEB07260.1"/>
    </source>
</evidence>
<dbReference type="VEuPathDB" id="FungiDB:SJAG_02346"/>
<feature type="region of interest" description="Disordered" evidence="1">
    <location>
        <begin position="24"/>
        <end position="46"/>
    </location>
</feature>
<dbReference type="OMA" id="IPNKPHP"/>
<gene>
    <name evidence="3" type="primary">mis13</name>
    <name evidence="2" type="ORF">SJAG_02346</name>
</gene>
<dbReference type="RefSeq" id="XP_002173553.1">
    <property type="nucleotide sequence ID" value="XM_002173517.1"/>
</dbReference>
<dbReference type="InterPro" id="IPR013218">
    <property type="entry name" value="Dsn1/Mis13"/>
</dbReference>
<dbReference type="AlphaFoldDB" id="B6K279"/>
<dbReference type="PANTHER" id="PTHR14778">
    <property type="entry name" value="KINETOCHORE-ASSOCIATED PROTEIN DSN1 HOMOLOG"/>
    <property type="match status" value="1"/>
</dbReference>
<evidence type="ECO:0000313" key="3">
    <source>
        <dbReference type="JaponicusDB" id="SJAG_02346"/>
    </source>
</evidence>
<dbReference type="OrthoDB" id="3364649at2759"/>
<dbReference type="eggNOG" id="ENOG502S2VJ">
    <property type="taxonomic scope" value="Eukaryota"/>
</dbReference>
<evidence type="ECO:0000313" key="4">
    <source>
        <dbReference type="Proteomes" id="UP000001744"/>
    </source>
</evidence>
<organism evidence="2 4">
    <name type="scientific">Schizosaccharomyces japonicus (strain yFS275 / FY16936)</name>
    <name type="common">Fission yeast</name>
    <dbReference type="NCBI Taxonomy" id="402676"/>
    <lineage>
        <taxon>Eukaryota</taxon>
        <taxon>Fungi</taxon>
        <taxon>Dikarya</taxon>
        <taxon>Ascomycota</taxon>
        <taxon>Taphrinomycotina</taxon>
        <taxon>Schizosaccharomycetes</taxon>
        <taxon>Schizosaccharomycetales</taxon>
        <taxon>Schizosaccharomycetaceae</taxon>
        <taxon>Schizosaccharomyces</taxon>
    </lineage>
</organism>
<dbReference type="PANTHER" id="PTHR14778:SF2">
    <property type="entry name" value="KINETOCHORE-ASSOCIATED PROTEIN DSN1 HOMOLOG"/>
    <property type="match status" value="1"/>
</dbReference>
<proteinExistence type="predicted"/>
<dbReference type="GO" id="GO:0051301">
    <property type="term" value="P:cell division"/>
    <property type="evidence" value="ECO:0007669"/>
    <property type="project" value="InterPro"/>
</dbReference>
<dbReference type="Proteomes" id="UP000001744">
    <property type="component" value="Unassembled WGS sequence"/>
</dbReference>
<dbReference type="GeneID" id="7049991"/>
<sequence length="331" mass="37244">MKRKAEEQEGFVFVRKRRETVAVTSKESESIKIASQTPNGAKEQKNEEVIIALPENDTPVIAKNQKLRKASERRSSLSQRGKRASSIGLGFEALPHADVPTSEYHRHISADLSEPLRMKQLIIWSGSNSLDEQRRNYAETKESSEAAIARSIVREVLNDLVAGKFDVSWYQRPPGSVIPTKPHPQNIRNHQLVDELSVKLKKLKEEEAAWRAIFSSSANSSMFALPETKSVQNNADNGDAIEDEVSSSNQYASQMNERLNEVEERAMIAVDTLSSQVHTIQSLTQLGRQYGENVMNKMARQYANHLTEVQSLRSQTDDASILRSISRIENE</sequence>
<dbReference type="HOGENOM" id="CLU_052069_0_0_1"/>
<keyword evidence="4" id="KW-1185">Reference proteome</keyword>
<name>B6K279_SCHJY</name>
<dbReference type="JaponicusDB" id="SJAG_02346">
    <property type="gene designation" value="mis13"/>
</dbReference>